<protein>
    <recommendedName>
        <fullName evidence="3">Bacterial repeat domain-containing protein</fullName>
    </recommendedName>
</protein>
<keyword evidence="2" id="KW-1185">Reference proteome</keyword>
<evidence type="ECO:0000313" key="1">
    <source>
        <dbReference type="EMBL" id="NDY95498.1"/>
    </source>
</evidence>
<accession>A0A845UXS4</accession>
<name>A0A845UXS4_9GAMM</name>
<dbReference type="EMBL" id="JAAGSC010000040">
    <property type="protein sequence ID" value="NDY95498.1"/>
    <property type="molecule type" value="Genomic_DNA"/>
</dbReference>
<dbReference type="RefSeq" id="WP_164210906.1">
    <property type="nucleotide sequence ID" value="NZ_JAAGSC010000040.1"/>
</dbReference>
<comment type="caution">
    <text evidence="1">The sequence shown here is derived from an EMBL/GenBank/DDBJ whole genome shotgun (WGS) entry which is preliminary data.</text>
</comment>
<reference evidence="1 2" key="1">
    <citation type="submission" date="2020-02" db="EMBL/GenBank/DDBJ databases">
        <authorList>
            <person name="Zhang X.-Y."/>
        </authorList>
    </citation>
    <scope>NUCLEOTIDE SEQUENCE [LARGE SCALE GENOMIC DNA]</scope>
    <source>
        <strain evidence="1 2">C33</strain>
    </source>
</reference>
<gene>
    <name evidence="1" type="ORF">G3I74_07155</name>
</gene>
<dbReference type="AlphaFoldDB" id="A0A845UXS4"/>
<proteinExistence type="predicted"/>
<evidence type="ECO:0008006" key="3">
    <source>
        <dbReference type="Google" id="ProtNLM"/>
    </source>
</evidence>
<organism evidence="1 2">
    <name type="scientific">Wenzhouxiangella limi</name>
    <dbReference type="NCBI Taxonomy" id="2707351"/>
    <lineage>
        <taxon>Bacteria</taxon>
        <taxon>Pseudomonadati</taxon>
        <taxon>Pseudomonadota</taxon>
        <taxon>Gammaproteobacteria</taxon>
        <taxon>Chromatiales</taxon>
        <taxon>Wenzhouxiangellaceae</taxon>
        <taxon>Wenzhouxiangella</taxon>
    </lineage>
</organism>
<evidence type="ECO:0000313" key="2">
    <source>
        <dbReference type="Proteomes" id="UP000484885"/>
    </source>
</evidence>
<dbReference type="Proteomes" id="UP000484885">
    <property type="component" value="Unassembled WGS sequence"/>
</dbReference>
<sequence>MTATLESAGFELRVVLEGEGVGQVFEVPGPGEIDCPGSCSATYPDGTAVTLDFSAGPDSSFQGFGGECSGTACTVTLDRDRVVRGTFLSADQLFIDSFE</sequence>